<comment type="caution">
    <text evidence="4">The sequence shown here is derived from an EMBL/GenBank/DDBJ whole genome shotgun (WGS) entry which is preliminary data.</text>
</comment>
<dbReference type="Gene3D" id="3.30.50.10">
    <property type="entry name" value="Erythroid Transcription Factor GATA-1, subunit A"/>
    <property type="match status" value="1"/>
</dbReference>
<dbReference type="Proteomes" id="UP000193642">
    <property type="component" value="Unassembled WGS sequence"/>
</dbReference>
<dbReference type="PROSITE" id="PS00344">
    <property type="entry name" value="GATA_ZN_FINGER_1"/>
    <property type="match status" value="1"/>
</dbReference>
<feature type="compositionally biased region" description="Polar residues" evidence="2">
    <location>
        <begin position="249"/>
        <end position="265"/>
    </location>
</feature>
<dbReference type="STRING" id="329046.A0A1Y2C567"/>
<feature type="compositionally biased region" description="Polar residues" evidence="2">
    <location>
        <begin position="283"/>
        <end position="294"/>
    </location>
</feature>
<feature type="compositionally biased region" description="Low complexity" evidence="2">
    <location>
        <begin position="204"/>
        <end position="228"/>
    </location>
</feature>
<feature type="compositionally biased region" description="Basic and acidic residues" evidence="2">
    <location>
        <begin position="364"/>
        <end position="469"/>
    </location>
</feature>
<dbReference type="AlphaFoldDB" id="A0A1Y2C567"/>
<dbReference type="EMBL" id="MCGO01000030">
    <property type="protein sequence ID" value="ORY42027.1"/>
    <property type="molecule type" value="Genomic_DNA"/>
</dbReference>
<dbReference type="InterPro" id="IPR000679">
    <property type="entry name" value="Znf_GATA"/>
</dbReference>
<feature type="region of interest" description="Disordered" evidence="2">
    <location>
        <begin position="153"/>
        <end position="469"/>
    </location>
</feature>
<feature type="compositionally biased region" description="Low complexity" evidence="2">
    <location>
        <begin position="340"/>
        <end position="363"/>
    </location>
</feature>
<feature type="compositionally biased region" description="Low complexity" evidence="2">
    <location>
        <begin position="683"/>
        <end position="708"/>
    </location>
</feature>
<feature type="region of interest" description="Disordered" evidence="2">
    <location>
        <begin position="661"/>
        <end position="750"/>
    </location>
</feature>
<evidence type="ECO:0000313" key="5">
    <source>
        <dbReference type="Proteomes" id="UP000193642"/>
    </source>
</evidence>
<dbReference type="OrthoDB" id="2162994at2759"/>
<protein>
    <recommendedName>
        <fullName evidence="3">GATA-type domain-containing protein</fullName>
    </recommendedName>
</protein>
<dbReference type="PANTHER" id="PTHR46563:SF4">
    <property type="entry name" value="ASPARTYL_ASPARAGINYL BETA-HYDROXYLASE ISOFORM X1"/>
    <property type="match status" value="1"/>
</dbReference>
<reference evidence="4 5" key="1">
    <citation type="submission" date="2016-07" db="EMBL/GenBank/DDBJ databases">
        <title>Pervasive Adenine N6-methylation of Active Genes in Fungi.</title>
        <authorList>
            <consortium name="DOE Joint Genome Institute"/>
            <person name="Mondo S.J."/>
            <person name="Dannebaum R.O."/>
            <person name="Kuo R.C."/>
            <person name="Labutti K."/>
            <person name="Haridas S."/>
            <person name="Kuo A."/>
            <person name="Salamov A."/>
            <person name="Ahrendt S.R."/>
            <person name="Lipzen A."/>
            <person name="Sullivan W."/>
            <person name="Andreopoulos W.B."/>
            <person name="Clum A."/>
            <person name="Lindquist E."/>
            <person name="Daum C."/>
            <person name="Ramamoorthy G.K."/>
            <person name="Gryganskyi A."/>
            <person name="Culley D."/>
            <person name="Magnuson J.K."/>
            <person name="James T.Y."/>
            <person name="O'Malley M.A."/>
            <person name="Stajich J.E."/>
            <person name="Spatafora J.W."/>
            <person name="Visel A."/>
            <person name="Grigoriev I.V."/>
        </authorList>
    </citation>
    <scope>NUCLEOTIDE SEQUENCE [LARGE SCALE GENOMIC DNA]</scope>
    <source>
        <strain evidence="4 5">JEL800</strain>
    </source>
</reference>
<keyword evidence="1" id="KW-0862">Zinc</keyword>
<feature type="domain" description="GATA-type" evidence="3">
    <location>
        <begin position="727"/>
        <end position="768"/>
    </location>
</feature>
<proteinExistence type="predicted"/>
<dbReference type="Pfam" id="PF00320">
    <property type="entry name" value="GATA"/>
    <property type="match status" value="1"/>
</dbReference>
<keyword evidence="1" id="KW-0479">Metal-binding</keyword>
<gene>
    <name evidence="4" type="ORF">BCR33DRAFT_718650</name>
</gene>
<dbReference type="GO" id="GO:0006355">
    <property type="term" value="P:regulation of DNA-templated transcription"/>
    <property type="evidence" value="ECO:0007669"/>
    <property type="project" value="InterPro"/>
</dbReference>
<dbReference type="PROSITE" id="PS50114">
    <property type="entry name" value="GATA_ZN_FINGER_2"/>
    <property type="match status" value="1"/>
</dbReference>
<keyword evidence="5" id="KW-1185">Reference proteome</keyword>
<dbReference type="InterPro" id="IPR013088">
    <property type="entry name" value="Znf_NHR/GATA"/>
</dbReference>
<feature type="compositionally biased region" description="Low complexity" evidence="2">
    <location>
        <begin position="237"/>
        <end position="247"/>
    </location>
</feature>
<sequence>MLVSLSSEVAPPSQVTSTDALLFLNGDNVGTVTHVSAEGGRVLIQVADKWWTFDSSVRGSRASANEVSLASQTSFATLKNLSSSASNLLLSHLKAPFSLVASFQIRNVDAFAPLKVAPPWPLRPVVQSNLTPNQLDPILRQRRVSVHVGGQVLPSHSSASQASHSMPAVHATTQSHKLALGFSPTPLKPMPQNEEPESLKLESSESLIPSTDALPGSSASSSTLQPSQSRKRPRTLASASASSSAPSTDLLSHPTTHQTDASSVISHPPPSKKKKPSSSKPSYSDTTNQHQQYQSRKKSVSSSSSTSSTDSLAPIPLDSLDSSMYSAPPPSVLPIPLPIPILDIPSLPLPTASSSSSSSASIALKEREKEKEKEEKELKEKDEREREMVRMREALEAREEMERIEKAREEKERHEREERERQERASKERELLERELREKQEKERLEQEKLLKERQRVEEQERRSKEEAQALAKAEAERLAMLETVLSEVVDRAVNEATVKLTAENVPENTVIALEAVNLLEMAGNGQVNEALQLQEPQDVEMGESQQSEAIIAESTPISDIPVAYEAMVVDNVPESSEESQSLLLQTEPLPMNDPPVQVETEAPALQADASIQEPHSYHQSEAITLIEPNQLGEQQQSVIETSSLNHVQQLQQFIHESSTVEPLESTLEEGEMPEPPKPPQVPTTATVPTSSTSARPRRSAGTSRPRSNSIPQSDVSDTDPLKSMTEEGDKKCVTCGATNTPMWRRGPLGAGTLCNACGVKWSKKGAK</sequence>
<name>A0A1Y2C567_9FUNG</name>
<dbReference type="PANTHER" id="PTHR46563">
    <property type="entry name" value="RING-TYPE DOMAIN-CONTAINING PROTEIN"/>
    <property type="match status" value="1"/>
</dbReference>
<evidence type="ECO:0000256" key="1">
    <source>
        <dbReference type="PROSITE-ProRule" id="PRU00094"/>
    </source>
</evidence>
<keyword evidence="1" id="KW-0863">Zinc-finger</keyword>
<evidence type="ECO:0000259" key="3">
    <source>
        <dbReference type="PROSITE" id="PS50114"/>
    </source>
</evidence>
<evidence type="ECO:0000313" key="4">
    <source>
        <dbReference type="EMBL" id="ORY42027.1"/>
    </source>
</evidence>
<evidence type="ECO:0000256" key="2">
    <source>
        <dbReference type="SAM" id="MobiDB-lite"/>
    </source>
</evidence>
<dbReference type="SMART" id="SM00401">
    <property type="entry name" value="ZnF_GATA"/>
    <property type="match status" value="1"/>
</dbReference>
<feature type="compositionally biased region" description="Low complexity" evidence="2">
    <location>
        <begin position="300"/>
        <end position="311"/>
    </location>
</feature>
<dbReference type="GO" id="GO:0043565">
    <property type="term" value="F:sequence-specific DNA binding"/>
    <property type="evidence" value="ECO:0007669"/>
    <property type="project" value="InterPro"/>
</dbReference>
<dbReference type="GO" id="GO:0008270">
    <property type="term" value="F:zinc ion binding"/>
    <property type="evidence" value="ECO:0007669"/>
    <property type="project" value="UniProtKB-KW"/>
</dbReference>
<feature type="compositionally biased region" description="Low complexity" evidence="2">
    <location>
        <begin position="155"/>
        <end position="165"/>
    </location>
</feature>
<accession>A0A1Y2C567</accession>
<dbReference type="SUPFAM" id="SSF57716">
    <property type="entry name" value="Glucocorticoid receptor-like (DNA-binding domain)"/>
    <property type="match status" value="1"/>
</dbReference>
<organism evidence="4 5">
    <name type="scientific">Rhizoclosmatium globosum</name>
    <dbReference type="NCBI Taxonomy" id="329046"/>
    <lineage>
        <taxon>Eukaryota</taxon>
        <taxon>Fungi</taxon>
        <taxon>Fungi incertae sedis</taxon>
        <taxon>Chytridiomycota</taxon>
        <taxon>Chytridiomycota incertae sedis</taxon>
        <taxon>Chytridiomycetes</taxon>
        <taxon>Chytridiales</taxon>
        <taxon>Chytriomycetaceae</taxon>
        <taxon>Rhizoclosmatium</taxon>
    </lineage>
</organism>
<feature type="compositionally biased region" description="Pro residues" evidence="2">
    <location>
        <begin position="327"/>
        <end position="339"/>
    </location>
</feature>
<dbReference type="CDD" id="cd00202">
    <property type="entry name" value="ZnF_GATA"/>
    <property type="match status" value="1"/>
</dbReference>